<dbReference type="Proteomes" id="UP000325780">
    <property type="component" value="Unassembled WGS sequence"/>
</dbReference>
<sequence length="346" mass="39096">MTSHDKALVEHGIGDSRPSIYSNHICLEKVNVHVAASDYITTDDGDTSNLFSDIPAQHAQFILAMQPSFGRHKDKLRQQALEEVRTINLFFPRSRSRNLRICMAAWLDVFCAVNDIVETLPLNEIECAVRQSVMLLGEAPRYDRCICEHSSKHPSTAKVTHLKPATRDFFHEISIIFDAFIEEGKFKQGQLPNNLPTYMHIRECTIGIAPLFSLLKNGLHPNGLCPSVFGELQSQLNEIAGLQNDLLGLEKDIKRGEYMNAAIVAMRENKGGDQRSNQTTLDMAKSISELHNSCVSRMMDRCELLFHTGEEEQSSWCEALVAHMQLSVETHFMWCQSSKRYQNKSG</sequence>
<dbReference type="OrthoDB" id="1731983at2759"/>
<dbReference type="Pfam" id="PF19086">
    <property type="entry name" value="Terpene_syn_C_2"/>
    <property type="match status" value="1"/>
</dbReference>
<dbReference type="Gene3D" id="1.10.600.10">
    <property type="entry name" value="Farnesyl Diphosphate Synthase"/>
    <property type="match status" value="1"/>
</dbReference>
<evidence type="ECO:0000313" key="1">
    <source>
        <dbReference type="EMBL" id="KAE8145985.1"/>
    </source>
</evidence>
<organism evidence="1 2">
    <name type="scientific">Aspergillus avenaceus</name>
    <dbReference type="NCBI Taxonomy" id="36643"/>
    <lineage>
        <taxon>Eukaryota</taxon>
        <taxon>Fungi</taxon>
        <taxon>Dikarya</taxon>
        <taxon>Ascomycota</taxon>
        <taxon>Pezizomycotina</taxon>
        <taxon>Eurotiomycetes</taxon>
        <taxon>Eurotiomycetidae</taxon>
        <taxon>Eurotiales</taxon>
        <taxon>Aspergillaceae</taxon>
        <taxon>Aspergillus</taxon>
        <taxon>Aspergillus subgen. Circumdati</taxon>
    </lineage>
</organism>
<evidence type="ECO:0008006" key="3">
    <source>
        <dbReference type="Google" id="ProtNLM"/>
    </source>
</evidence>
<evidence type="ECO:0000313" key="2">
    <source>
        <dbReference type="Proteomes" id="UP000325780"/>
    </source>
</evidence>
<reference evidence="1 2" key="1">
    <citation type="submission" date="2019-04" db="EMBL/GenBank/DDBJ databases">
        <title>Friends and foes A comparative genomics study of 23 Aspergillus species from section Flavi.</title>
        <authorList>
            <consortium name="DOE Joint Genome Institute"/>
            <person name="Kjaerbolling I."/>
            <person name="Vesth T."/>
            <person name="Frisvad J.C."/>
            <person name="Nybo J.L."/>
            <person name="Theobald S."/>
            <person name="Kildgaard S."/>
            <person name="Isbrandt T."/>
            <person name="Kuo A."/>
            <person name="Sato A."/>
            <person name="Lyhne E.K."/>
            <person name="Kogle M.E."/>
            <person name="Wiebenga A."/>
            <person name="Kun R.S."/>
            <person name="Lubbers R.J."/>
            <person name="Makela M.R."/>
            <person name="Barry K."/>
            <person name="Chovatia M."/>
            <person name="Clum A."/>
            <person name="Daum C."/>
            <person name="Haridas S."/>
            <person name="He G."/>
            <person name="LaButti K."/>
            <person name="Lipzen A."/>
            <person name="Mondo S."/>
            <person name="Riley R."/>
            <person name="Salamov A."/>
            <person name="Simmons B.A."/>
            <person name="Magnuson J.K."/>
            <person name="Henrissat B."/>
            <person name="Mortensen U.H."/>
            <person name="Larsen T.O."/>
            <person name="Devries R.P."/>
            <person name="Grigoriev I.V."/>
            <person name="Machida M."/>
            <person name="Baker S.E."/>
            <person name="Andersen M.R."/>
        </authorList>
    </citation>
    <scope>NUCLEOTIDE SEQUENCE [LARGE SCALE GENOMIC DNA]</scope>
    <source>
        <strain evidence="1 2">IBT 18842</strain>
    </source>
</reference>
<name>A0A5N6TI17_ASPAV</name>
<proteinExistence type="predicted"/>
<dbReference type="InterPro" id="IPR008949">
    <property type="entry name" value="Isoprenoid_synthase_dom_sf"/>
</dbReference>
<dbReference type="AlphaFoldDB" id="A0A5N6TI17"/>
<gene>
    <name evidence="1" type="ORF">BDV25DRAFT_133311</name>
</gene>
<dbReference type="EMBL" id="ML742296">
    <property type="protein sequence ID" value="KAE8145985.1"/>
    <property type="molecule type" value="Genomic_DNA"/>
</dbReference>
<accession>A0A5N6TI17</accession>
<dbReference type="SUPFAM" id="SSF48576">
    <property type="entry name" value="Terpenoid synthases"/>
    <property type="match status" value="1"/>
</dbReference>
<keyword evidence="2" id="KW-1185">Reference proteome</keyword>
<protein>
    <recommendedName>
        <fullName evidence="3">Isoprenoid synthase domain-containing protein</fullName>
    </recommendedName>
</protein>